<dbReference type="Pfam" id="PF00892">
    <property type="entry name" value="EamA"/>
    <property type="match status" value="2"/>
</dbReference>
<gene>
    <name evidence="8" type="ORF">RPE78_00060</name>
</gene>
<evidence type="ECO:0000256" key="1">
    <source>
        <dbReference type="ARBA" id="ARBA00004141"/>
    </source>
</evidence>
<feature type="transmembrane region" description="Helical" evidence="6">
    <location>
        <begin position="117"/>
        <end position="134"/>
    </location>
</feature>
<feature type="transmembrane region" description="Helical" evidence="6">
    <location>
        <begin position="262"/>
        <end position="283"/>
    </location>
</feature>
<evidence type="ECO:0000256" key="5">
    <source>
        <dbReference type="ARBA" id="ARBA00023136"/>
    </source>
</evidence>
<feature type="transmembrane region" description="Helical" evidence="6">
    <location>
        <begin position="32"/>
        <end position="53"/>
    </location>
</feature>
<keyword evidence="3 6" id="KW-0812">Transmembrane</keyword>
<keyword evidence="9" id="KW-1185">Reference proteome</keyword>
<feature type="transmembrane region" description="Helical" evidence="6">
    <location>
        <begin position="236"/>
        <end position="256"/>
    </location>
</feature>
<feature type="transmembrane region" description="Helical" evidence="6">
    <location>
        <begin position="89"/>
        <end position="110"/>
    </location>
</feature>
<evidence type="ECO:0000256" key="6">
    <source>
        <dbReference type="SAM" id="Phobius"/>
    </source>
</evidence>
<evidence type="ECO:0000259" key="7">
    <source>
        <dbReference type="Pfam" id="PF00892"/>
    </source>
</evidence>
<dbReference type="InterPro" id="IPR050638">
    <property type="entry name" value="AA-Vitamin_Transporters"/>
</dbReference>
<dbReference type="EMBL" id="CP135443">
    <property type="protein sequence ID" value="WRY33722.1"/>
    <property type="molecule type" value="Genomic_DNA"/>
</dbReference>
<reference evidence="8 9" key="1">
    <citation type="submission" date="2023-09" db="EMBL/GenBank/DDBJ databases">
        <title>Thioclava shenzhenensis sp. nov., a multidrug resistant bacteria-antagonizing species isolated from coastal seawater.</title>
        <authorList>
            <person name="Long M."/>
        </authorList>
    </citation>
    <scope>NUCLEOTIDE SEQUENCE [LARGE SCALE GENOMIC DNA]</scope>
    <source>
        <strain evidence="8 9">FTW29</strain>
    </source>
</reference>
<dbReference type="InterPro" id="IPR000620">
    <property type="entry name" value="EamA_dom"/>
</dbReference>
<dbReference type="PANTHER" id="PTHR32322:SF2">
    <property type="entry name" value="EAMA DOMAIN-CONTAINING PROTEIN"/>
    <property type="match status" value="1"/>
</dbReference>
<feature type="domain" description="EamA" evidence="7">
    <location>
        <begin position="4"/>
        <end position="134"/>
    </location>
</feature>
<protein>
    <submittedName>
        <fullName evidence="8">DMT family transporter</fullName>
    </submittedName>
</protein>
<dbReference type="SUPFAM" id="SSF103481">
    <property type="entry name" value="Multidrug resistance efflux transporter EmrE"/>
    <property type="match status" value="2"/>
</dbReference>
<evidence type="ECO:0000256" key="4">
    <source>
        <dbReference type="ARBA" id="ARBA00022989"/>
    </source>
</evidence>
<feature type="transmembrane region" description="Helical" evidence="6">
    <location>
        <begin position="205"/>
        <end position="224"/>
    </location>
</feature>
<dbReference type="RefSeq" id="WP_406720880.1">
    <property type="nucleotide sequence ID" value="NZ_CP135443.1"/>
</dbReference>
<organism evidence="8 9">
    <name type="scientific">Thioclava litoralis</name>
    <dbReference type="NCBI Taxonomy" id="3076557"/>
    <lineage>
        <taxon>Bacteria</taxon>
        <taxon>Pseudomonadati</taxon>
        <taxon>Pseudomonadota</taxon>
        <taxon>Alphaproteobacteria</taxon>
        <taxon>Rhodobacterales</taxon>
        <taxon>Paracoccaceae</taxon>
        <taxon>Thioclava</taxon>
    </lineage>
</organism>
<dbReference type="InterPro" id="IPR037185">
    <property type="entry name" value="EmrE-like"/>
</dbReference>
<evidence type="ECO:0000256" key="2">
    <source>
        <dbReference type="ARBA" id="ARBA00007362"/>
    </source>
</evidence>
<comment type="subcellular location">
    <subcellularLocation>
        <location evidence="1">Membrane</location>
        <topology evidence="1">Multi-pass membrane protein</topology>
    </subcellularLocation>
</comment>
<feature type="domain" description="EamA" evidence="7">
    <location>
        <begin position="144"/>
        <end position="277"/>
    </location>
</feature>
<comment type="similarity">
    <text evidence="2">Belongs to the EamA transporter family.</text>
</comment>
<evidence type="ECO:0000313" key="9">
    <source>
        <dbReference type="Proteomes" id="UP001623290"/>
    </source>
</evidence>
<dbReference type="PANTHER" id="PTHR32322">
    <property type="entry name" value="INNER MEMBRANE TRANSPORTER"/>
    <property type="match status" value="1"/>
</dbReference>
<evidence type="ECO:0000256" key="3">
    <source>
        <dbReference type="ARBA" id="ARBA00022692"/>
    </source>
</evidence>
<feature type="transmembrane region" description="Helical" evidence="6">
    <location>
        <begin position="140"/>
        <end position="161"/>
    </location>
</feature>
<sequence length="291" mass="31175">MPLYILYLLAAAFLWGTSFVAGKFAIGMTEAPLVVLIRFMIASVFWLPVFFPAIRALPRGRLGSLTLLAFLMIPVTFLLQFIGLHYTTAASTAVMIGFEPLMFVLVGWLLWGERLTALNLTFGALALTGVLLVMGWPQGAQFAGCALVLLSTAVVAVWVRWSKPWMKEIGVKNFTALTTVIGTVLLVPFTAFLTTTWEIRWSGEGTIALLYLGVGCSFAAGWCWNKGIEGASTNTGGLFLALEPVFGVVVAALLLGEALGPIAIAGAGLVILPVVLSAILPWLRPRPTASE</sequence>
<evidence type="ECO:0000313" key="8">
    <source>
        <dbReference type="EMBL" id="WRY33722.1"/>
    </source>
</evidence>
<feature type="transmembrane region" description="Helical" evidence="6">
    <location>
        <begin position="173"/>
        <end position="193"/>
    </location>
</feature>
<dbReference type="Proteomes" id="UP001623290">
    <property type="component" value="Chromosome"/>
</dbReference>
<feature type="transmembrane region" description="Helical" evidence="6">
    <location>
        <begin position="65"/>
        <end position="83"/>
    </location>
</feature>
<keyword evidence="4 6" id="KW-1133">Transmembrane helix</keyword>
<keyword evidence="5 6" id="KW-0472">Membrane</keyword>
<accession>A0ABZ1DY76</accession>
<name>A0ABZ1DY76_9RHOB</name>
<proteinExistence type="inferred from homology"/>